<comment type="caution">
    <text evidence="2">The sequence shown here is derived from an EMBL/GenBank/DDBJ whole genome shotgun (WGS) entry which is preliminary data.</text>
</comment>
<dbReference type="AlphaFoldDB" id="A0A3N0XPV2"/>
<accession>A0A3N0XPV2</accession>
<protein>
    <recommendedName>
        <fullName evidence="1">Integrase core domain-containing protein</fullName>
    </recommendedName>
</protein>
<sequence length="257" mass="28878">MNAVREQPFIMQPTASAHISPATRPTRHINTGSKLAEWSLTLKKKVVIIGDSNVAQLPVYNCPELQIDSFPGAKLQHAADLIENSVEPEKIILSFGFNNCQQRYRIAAITELQKARRAAKSCPERKSNLNVFHEGWDNHLLRTEQNLSPNQLWEVGQMEHPIANPELIRSELPQLFDERVEKGARETDDKVRFSDWTISPSICWRKGLTSVIVPPIAGYGAADEQLNFNGGSSKNGLLGWGEEARSRRTVLSFERPV</sequence>
<dbReference type="Proteomes" id="UP000281406">
    <property type="component" value="Unassembled WGS sequence"/>
</dbReference>
<name>A0A3N0XPV2_ANAGA</name>
<dbReference type="EMBL" id="RJVU01066360">
    <property type="protein sequence ID" value="ROI93620.1"/>
    <property type="molecule type" value="Genomic_DNA"/>
</dbReference>
<dbReference type="OrthoDB" id="8447702at2759"/>
<gene>
    <name evidence="2" type="ORF">DPX16_3290</name>
</gene>
<keyword evidence="3" id="KW-1185">Reference proteome</keyword>
<reference evidence="2 3" key="1">
    <citation type="submission" date="2018-10" db="EMBL/GenBank/DDBJ databases">
        <title>Genome assembly for a Yunnan-Guizhou Plateau 3E fish, Anabarilius grahami (Regan), and its evolutionary and genetic applications.</title>
        <authorList>
            <person name="Jiang W."/>
        </authorList>
    </citation>
    <scope>NUCLEOTIDE SEQUENCE [LARGE SCALE GENOMIC DNA]</scope>
    <source>
        <strain evidence="2">AG-KIZ</strain>
        <tissue evidence="2">Muscle</tissue>
    </source>
</reference>
<organism evidence="2 3">
    <name type="scientific">Anabarilius grahami</name>
    <name type="common">Kanglang fish</name>
    <name type="synonym">Barilius grahami</name>
    <dbReference type="NCBI Taxonomy" id="495550"/>
    <lineage>
        <taxon>Eukaryota</taxon>
        <taxon>Metazoa</taxon>
        <taxon>Chordata</taxon>
        <taxon>Craniata</taxon>
        <taxon>Vertebrata</taxon>
        <taxon>Euteleostomi</taxon>
        <taxon>Actinopterygii</taxon>
        <taxon>Neopterygii</taxon>
        <taxon>Teleostei</taxon>
        <taxon>Ostariophysi</taxon>
        <taxon>Cypriniformes</taxon>
        <taxon>Xenocyprididae</taxon>
        <taxon>Xenocypridinae</taxon>
        <taxon>Xenocypridinae incertae sedis</taxon>
        <taxon>Anabarilius</taxon>
    </lineage>
</organism>
<evidence type="ECO:0000259" key="1">
    <source>
        <dbReference type="Pfam" id="PF24764"/>
    </source>
</evidence>
<evidence type="ECO:0000313" key="3">
    <source>
        <dbReference type="Proteomes" id="UP000281406"/>
    </source>
</evidence>
<feature type="domain" description="Integrase core" evidence="1">
    <location>
        <begin position="122"/>
        <end position="160"/>
    </location>
</feature>
<dbReference type="Pfam" id="PF24764">
    <property type="entry name" value="rva_4"/>
    <property type="match status" value="1"/>
</dbReference>
<dbReference type="InterPro" id="IPR058913">
    <property type="entry name" value="Integrase_dom_put"/>
</dbReference>
<evidence type="ECO:0000313" key="2">
    <source>
        <dbReference type="EMBL" id="ROI93620.1"/>
    </source>
</evidence>
<proteinExistence type="predicted"/>